<organism evidence="2 3">
    <name type="scientific">Candidatus Zambryskibacteria bacterium CG22_combo_CG10-13_8_21_14_all_42_17</name>
    <dbReference type="NCBI Taxonomy" id="1975118"/>
    <lineage>
        <taxon>Bacteria</taxon>
        <taxon>Candidatus Zambryskiibacteriota</taxon>
    </lineage>
</organism>
<keyword evidence="1" id="KW-1133">Transmembrane helix</keyword>
<accession>A0A2H0BD20</accession>
<gene>
    <name evidence="2" type="ORF">COX06_02895</name>
</gene>
<reference evidence="2 3" key="1">
    <citation type="submission" date="2017-09" db="EMBL/GenBank/DDBJ databases">
        <title>Depth-based differentiation of microbial function through sediment-hosted aquifers and enrichment of novel symbionts in the deep terrestrial subsurface.</title>
        <authorList>
            <person name="Probst A.J."/>
            <person name="Ladd B."/>
            <person name="Jarett J.K."/>
            <person name="Geller-Mcgrath D.E."/>
            <person name="Sieber C.M."/>
            <person name="Emerson J.B."/>
            <person name="Anantharaman K."/>
            <person name="Thomas B.C."/>
            <person name="Malmstrom R."/>
            <person name="Stieglmeier M."/>
            <person name="Klingl A."/>
            <person name="Woyke T."/>
            <person name="Ryan C.M."/>
            <person name="Banfield J.F."/>
        </authorList>
    </citation>
    <scope>NUCLEOTIDE SEQUENCE [LARGE SCALE GENOMIC DNA]</scope>
    <source>
        <strain evidence="2">CG22_combo_CG10-13_8_21_14_all_42_17</strain>
    </source>
</reference>
<protein>
    <submittedName>
        <fullName evidence="2">Uncharacterized protein</fullName>
    </submittedName>
</protein>
<evidence type="ECO:0000256" key="1">
    <source>
        <dbReference type="SAM" id="Phobius"/>
    </source>
</evidence>
<dbReference type="Proteomes" id="UP000229794">
    <property type="component" value="Unassembled WGS sequence"/>
</dbReference>
<dbReference type="EMBL" id="PCST01000037">
    <property type="protein sequence ID" value="PIP55526.1"/>
    <property type="molecule type" value="Genomic_DNA"/>
</dbReference>
<feature type="transmembrane region" description="Helical" evidence="1">
    <location>
        <begin position="12"/>
        <end position="30"/>
    </location>
</feature>
<comment type="caution">
    <text evidence="2">The sequence shown here is derived from an EMBL/GenBank/DDBJ whole genome shotgun (WGS) entry which is preliminary data.</text>
</comment>
<evidence type="ECO:0000313" key="3">
    <source>
        <dbReference type="Proteomes" id="UP000229794"/>
    </source>
</evidence>
<dbReference type="AlphaFoldDB" id="A0A2H0BD20"/>
<proteinExistence type="predicted"/>
<name>A0A2H0BD20_9BACT</name>
<evidence type="ECO:0000313" key="2">
    <source>
        <dbReference type="EMBL" id="PIP55526.1"/>
    </source>
</evidence>
<keyword evidence="1" id="KW-0472">Membrane</keyword>
<keyword evidence="1" id="KW-0812">Transmembrane</keyword>
<sequence>MTSELEKGFAPLLVIAIIAILAIGGGVYYAKNQSENKTVETETEMETGASMEIELGVNTRGSLRSLVSLGRNVMCTFTSSADGYESEGTVYISADNSMRGDFTSNFTAQGSVESHMIMNADNSYFWSGNQGTKMSTNKLNKDTGVSTDSNQSVDLDSDVDYKCSEWSRDNSKFSVPSTVTFIDIDAMINGQIPGGLR</sequence>